<dbReference type="InterPro" id="IPR001005">
    <property type="entry name" value="SANT/Myb"/>
</dbReference>
<dbReference type="Proteomes" id="UP001470230">
    <property type="component" value="Unassembled WGS sequence"/>
</dbReference>
<evidence type="ECO:0000259" key="6">
    <source>
        <dbReference type="PROSITE" id="PS51294"/>
    </source>
</evidence>
<feature type="domain" description="HTH myb-type" evidence="6">
    <location>
        <begin position="95"/>
        <end position="143"/>
    </location>
</feature>
<dbReference type="SUPFAM" id="SSF46689">
    <property type="entry name" value="Homeodomain-like"/>
    <property type="match status" value="1"/>
</dbReference>
<dbReference type="SMART" id="SM00717">
    <property type="entry name" value="SANT"/>
    <property type="match status" value="2"/>
</dbReference>
<organism evidence="7 8">
    <name type="scientific">Tritrichomonas musculus</name>
    <dbReference type="NCBI Taxonomy" id="1915356"/>
    <lineage>
        <taxon>Eukaryota</taxon>
        <taxon>Metamonada</taxon>
        <taxon>Parabasalia</taxon>
        <taxon>Tritrichomonadida</taxon>
        <taxon>Tritrichomonadidae</taxon>
        <taxon>Tritrichomonas</taxon>
    </lineage>
</organism>
<dbReference type="InterPro" id="IPR051575">
    <property type="entry name" value="Myb-like_DNA-bd"/>
</dbReference>
<feature type="domain" description="Myb-like" evidence="5">
    <location>
        <begin position="89"/>
        <end position="139"/>
    </location>
</feature>
<sequence length="265" mass="31146">MTLFRHSTGNTMIPMNIPSLLPPFSNVSPNNYPCFNRPFSHRKKFSPEEDKLLTDLVLKFGPKKWSVIAQYLPFRTARQCRDRYSNYLAPGFFNGQWTQEEDDLLYEKYKEIGPKWSQMKDFFKNRSPNSLKNRWNYFISKVYPPINQEKEIKEKPQTEITQKEIPNNPNGPELSEFSYTCDTSDNILDTVYITLDEKENAQNNYIIYNELFLNNQKHNNISTDLQEIYTFPTISQVPIIPLQTEEPLAYDFGRLNFDIGSPIPL</sequence>
<dbReference type="Pfam" id="PF00249">
    <property type="entry name" value="Myb_DNA-binding"/>
    <property type="match status" value="2"/>
</dbReference>
<name>A0ABR2KWI9_9EUKA</name>
<gene>
    <name evidence="7" type="ORF">M9Y10_023887</name>
</gene>
<evidence type="ECO:0000256" key="4">
    <source>
        <dbReference type="ARBA" id="ARBA00023242"/>
    </source>
</evidence>
<keyword evidence="2" id="KW-0238">DNA-binding</keyword>
<evidence type="ECO:0000256" key="3">
    <source>
        <dbReference type="ARBA" id="ARBA00023163"/>
    </source>
</evidence>
<dbReference type="PROSITE" id="PS51294">
    <property type="entry name" value="HTH_MYB"/>
    <property type="match status" value="2"/>
</dbReference>
<evidence type="ECO:0000313" key="7">
    <source>
        <dbReference type="EMBL" id="KAK8895423.1"/>
    </source>
</evidence>
<comment type="caution">
    <text evidence="7">The sequence shown here is derived from an EMBL/GenBank/DDBJ whole genome shotgun (WGS) entry which is preliminary data.</text>
</comment>
<keyword evidence="8" id="KW-1185">Reference proteome</keyword>
<evidence type="ECO:0000313" key="8">
    <source>
        <dbReference type="Proteomes" id="UP001470230"/>
    </source>
</evidence>
<keyword evidence="4" id="KW-0539">Nucleus</keyword>
<dbReference type="PROSITE" id="PS50090">
    <property type="entry name" value="MYB_LIKE"/>
    <property type="match status" value="2"/>
</dbReference>
<evidence type="ECO:0000256" key="1">
    <source>
        <dbReference type="ARBA" id="ARBA00023015"/>
    </source>
</evidence>
<dbReference type="EMBL" id="JAPFFF010000003">
    <property type="protein sequence ID" value="KAK8895423.1"/>
    <property type="molecule type" value="Genomic_DNA"/>
</dbReference>
<feature type="domain" description="Myb-like" evidence="5">
    <location>
        <begin position="37"/>
        <end position="88"/>
    </location>
</feature>
<dbReference type="InterPro" id="IPR017930">
    <property type="entry name" value="Myb_dom"/>
</dbReference>
<reference evidence="7 8" key="1">
    <citation type="submission" date="2024-04" db="EMBL/GenBank/DDBJ databases">
        <title>Tritrichomonas musculus Genome.</title>
        <authorList>
            <person name="Alves-Ferreira E."/>
            <person name="Grigg M."/>
            <person name="Lorenzi H."/>
            <person name="Galac M."/>
        </authorList>
    </citation>
    <scope>NUCLEOTIDE SEQUENCE [LARGE SCALE GENOMIC DNA]</scope>
    <source>
        <strain evidence="7 8">EAF2021</strain>
    </source>
</reference>
<evidence type="ECO:0000259" key="5">
    <source>
        <dbReference type="PROSITE" id="PS50090"/>
    </source>
</evidence>
<keyword evidence="1" id="KW-0805">Transcription regulation</keyword>
<accession>A0ABR2KWI9</accession>
<proteinExistence type="predicted"/>
<evidence type="ECO:0000256" key="2">
    <source>
        <dbReference type="ARBA" id="ARBA00023125"/>
    </source>
</evidence>
<keyword evidence="3" id="KW-0804">Transcription</keyword>
<dbReference type="Gene3D" id="1.10.10.60">
    <property type="entry name" value="Homeodomain-like"/>
    <property type="match status" value="2"/>
</dbReference>
<dbReference type="InterPro" id="IPR009057">
    <property type="entry name" value="Homeodomain-like_sf"/>
</dbReference>
<dbReference type="PANTHER" id="PTHR46621:SF1">
    <property type="entry name" value="SNRNA-ACTIVATING PROTEIN COMPLEX SUBUNIT 4"/>
    <property type="match status" value="1"/>
</dbReference>
<dbReference type="PANTHER" id="PTHR46621">
    <property type="entry name" value="SNRNA-ACTIVATING PROTEIN COMPLEX SUBUNIT 4"/>
    <property type="match status" value="1"/>
</dbReference>
<evidence type="ECO:0008006" key="9">
    <source>
        <dbReference type="Google" id="ProtNLM"/>
    </source>
</evidence>
<dbReference type="CDD" id="cd00167">
    <property type="entry name" value="SANT"/>
    <property type="match status" value="2"/>
</dbReference>
<protein>
    <recommendedName>
        <fullName evidence="9">Myb-like DNA-binding domain containing protein</fullName>
    </recommendedName>
</protein>
<feature type="domain" description="HTH myb-type" evidence="6">
    <location>
        <begin position="37"/>
        <end position="92"/>
    </location>
</feature>